<dbReference type="SMART" id="SM00490">
    <property type="entry name" value="HELICc"/>
    <property type="match status" value="1"/>
</dbReference>
<sequence length="443" mass="49586">MDAPNATLVIIIVPLIALLHDFMRKLVNRINIVEARSNRLDVHLLTNVHHHLQNNRTVFILVTPETLNRSPDLRVFAQAAGFPVAFVSDEAHTVPSWGLEFREELLRLAETIRFIPDSQLILSSASISLPDIKFIERCYGEEIETVFTQLFIRRNVKYTVLPVQTLPGGKKSLQKFISSFNDIATFLNDRFPHDSVIVFIENKKQVNTLAAGLNGIGFPVVRYHSDMTPNGKTVAMGSWLGGNPRFIVATSAISLGVDSERCVGTVNFGQASSIYNLIQETGRVGRRGQPSECITVTDASFTYNKLCSTIEFHQKRVEKIPVKTILAGNAELLAWAATTQRLMCIPAMLLKFVDPSIEPAPQLLAIKKKREKQAVGLYKTVKTAKTKFASKYSNPSEEEQRTMKRNLLGLDPVVEDIPNFVKSSREELTLNIYQFSDNITTSK</sequence>
<evidence type="ECO:0000256" key="3">
    <source>
        <dbReference type="ARBA" id="ARBA00022840"/>
    </source>
</evidence>
<dbReference type="AlphaFoldDB" id="A0A9P0A9F5"/>
<keyword evidence="3" id="KW-0067">ATP-binding</keyword>
<dbReference type="GO" id="GO:0009378">
    <property type="term" value="F:four-way junction helicase activity"/>
    <property type="evidence" value="ECO:0007669"/>
    <property type="project" value="TreeGrafter"/>
</dbReference>
<keyword evidence="4" id="KW-0238">DNA-binding</keyword>
<evidence type="ECO:0000256" key="1">
    <source>
        <dbReference type="ARBA" id="ARBA00005446"/>
    </source>
</evidence>
<evidence type="ECO:0000259" key="9">
    <source>
        <dbReference type="PROSITE" id="PS51194"/>
    </source>
</evidence>
<name>A0A9P0A9F5_BEMTA</name>
<dbReference type="InterPro" id="IPR011545">
    <property type="entry name" value="DEAD/DEAH_box_helicase_dom"/>
</dbReference>
<comment type="similarity">
    <text evidence="1">Belongs to the helicase family. RecQ subfamily.</text>
</comment>
<dbReference type="GO" id="GO:0005737">
    <property type="term" value="C:cytoplasm"/>
    <property type="evidence" value="ECO:0007669"/>
    <property type="project" value="TreeGrafter"/>
</dbReference>
<evidence type="ECO:0000256" key="2">
    <source>
        <dbReference type="ARBA" id="ARBA00022741"/>
    </source>
</evidence>
<dbReference type="InterPro" id="IPR027417">
    <property type="entry name" value="P-loop_NTPase"/>
</dbReference>
<dbReference type="SUPFAM" id="SSF52540">
    <property type="entry name" value="P-loop containing nucleoside triphosphate hydrolases"/>
    <property type="match status" value="1"/>
</dbReference>
<dbReference type="InterPro" id="IPR001650">
    <property type="entry name" value="Helicase_C-like"/>
</dbReference>
<dbReference type="GO" id="GO:0005694">
    <property type="term" value="C:chromosome"/>
    <property type="evidence" value="ECO:0007669"/>
    <property type="project" value="TreeGrafter"/>
</dbReference>
<dbReference type="PROSITE" id="PS51194">
    <property type="entry name" value="HELICASE_CTER"/>
    <property type="match status" value="1"/>
</dbReference>
<dbReference type="Pfam" id="PF00271">
    <property type="entry name" value="Helicase_C"/>
    <property type="match status" value="1"/>
</dbReference>
<evidence type="ECO:0000256" key="6">
    <source>
        <dbReference type="ARBA" id="ARBA00034617"/>
    </source>
</evidence>
<dbReference type="PANTHER" id="PTHR13710">
    <property type="entry name" value="DNA HELICASE RECQ FAMILY MEMBER"/>
    <property type="match status" value="1"/>
</dbReference>
<dbReference type="PANTHER" id="PTHR13710:SF105">
    <property type="entry name" value="ATP-DEPENDENT DNA HELICASE Q1"/>
    <property type="match status" value="1"/>
</dbReference>
<comment type="catalytic activity">
    <reaction evidence="6">
        <text>Couples ATP hydrolysis with the unwinding of duplex DNA by translocating in the 3'-5' direction.</text>
        <dbReference type="EC" id="5.6.2.4"/>
    </reaction>
</comment>
<keyword evidence="5" id="KW-0413">Isomerase</keyword>
<dbReference type="EC" id="5.6.2.4" evidence="7"/>
<evidence type="ECO:0000313" key="11">
    <source>
        <dbReference type="Proteomes" id="UP001152759"/>
    </source>
</evidence>
<proteinExistence type="inferred from homology"/>
<evidence type="ECO:0000256" key="7">
    <source>
        <dbReference type="ARBA" id="ARBA00034808"/>
    </source>
</evidence>
<dbReference type="GO" id="GO:0003677">
    <property type="term" value="F:DNA binding"/>
    <property type="evidence" value="ECO:0007669"/>
    <property type="project" value="UniProtKB-KW"/>
</dbReference>
<dbReference type="GO" id="GO:0000724">
    <property type="term" value="P:double-strand break repair via homologous recombination"/>
    <property type="evidence" value="ECO:0007669"/>
    <property type="project" value="TreeGrafter"/>
</dbReference>
<protein>
    <recommendedName>
        <fullName evidence="7">DNA 3'-5' helicase</fullName>
        <ecNumber evidence="7">5.6.2.4</ecNumber>
    </recommendedName>
    <alternativeName>
        <fullName evidence="8">DNA 3'-5' helicase Q1</fullName>
    </alternativeName>
</protein>
<keyword evidence="2" id="KW-0547">Nucleotide-binding</keyword>
<dbReference type="Pfam" id="PF00270">
    <property type="entry name" value="DEAD"/>
    <property type="match status" value="1"/>
</dbReference>
<evidence type="ECO:0000313" key="10">
    <source>
        <dbReference type="EMBL" id="CAH0386964.1"/>
    </source>
</evidence>
<evidence type="ECO:0000256" key="5">
    <source>
        <dbReference type="ARBA" id="ARBA00023235"/>
    </source>
</evidence>
<reference evidence="10" key="1">
    <citation type="submission" date="2021-12" db="EMBL/GenBank/DDBJ databases">
        <authorList>
            <person name="King R."/>
        </authorList>
    </citation>
    <scope>NUCLEOTIDE SEQUENCE</scope>
</reference>
<feature type="domain" description="Helicase C-terminal" evidence="9">
    <location>
        <begin position="179"/>
        <end position="328"/>
    </location>
</feature>
<dbReference type="GO" id="GO:0043138">
    <property type="term" value="F:3'-5' DNA helicase activity"/>
    <property type="evidence" value="ECO:0007669"/>
    <property type="project" value="UniProtKB-EC"/>
</dbReference>
<dbReference type="EMBL" id="OU963864">
    <property type="protein sequence ID" value="CAH0386964.1"/>
    <property type="molecule type" value="Genomic_DNA"/>
</dbReference>
<organism evidence="10 11">
    <name type="scientific">Bemisia tabaci</name>
    <name type="common">Sweetpotato whitefly</name>
    <name type="synonym">Aleurodes tabaci</name>
    <dbReference type="NCBI Taxonomy" id="7038"/>
    <lineage>
        <taxon>Eukaryota</taxon>
        <taxon>Metazoa</taxon>
        <taxon>Ecdysozoa</taxon>
        <taxon>Arthropoda</taxon>
        <taxon>Hexapoda</taxon>
        <taxon>Insecta</taxon>
        <taxon>Pterygota</taxon>
        <taxon>Neoptera</taxon>
        <taxon>Paraneoptera</taxon>
        <taxon>Hemiptera</taxon>
        <taxon>Sternorrhyncha</taxon>
        <taxon>Aleyrodoidea</taxon>
        <taxon>Aleyrodidae</taxon>
        <taxon>Aleyrodinae</taxon>
        <taxon>Bemisia</taxon>
    </lineage>
</organism>
<evidence type="ECO:0000256" key="8">
    <source>
        <dbReference type="ARBA" id="ARBA00044566"/>
    </source>
</evidence>
<gene>
    <name evidence="10" type="ORF">BEMITA_LOCUS6026</name>
</gene>
<dbReference type="Proteomes" id="UP001152759">
    <property type="component" value="Chromosome 3"/>
</dbReference>
<dbReference type="GO" id="GO:0005524">
    <property type="term" value="F:ATP binding"/>
    <property type="evidence" value="ECO:0007669"/>
    <property type="project" value="UniProtKB-KW"/>
</dbReference>
<keyword evidence="11" id="KW-1185">Reference proteome</keyword>
<dbReference type="Gene3D" id="3.40.50.300">
    <property type="entry name" value="P-loop containing nucleotide triphosphate hydrolases"/>
    <property type="match status" value="2"/>
</dbReference>
<evidence type="ECO:0000256" key="4">
    <source>
        <dbReference type="ARBA" id="ARBA00023125"/>
    </source>
</evidence>
<accession>A0A9P0A9F5</accession>